<name>A0A0D1YM04_ANEMI</name>
<evidence type="ECO:0000256" key="2">
    <source>
        <dbReference type="ARBA" id="ARBA00022670"/>
    </source>
</evidence>
<dbReference type="PANTHER" id="PTHR47053:SF3">
    <property type="entry name" value="GAMMA-D-GLUTAMYL-L-LYSINE DIPEPTIDYL-PEPTIDASE"/>
    <property type="match status" value="1"/>
</dbReference>
<reference evidence="6 8" key="1">
    <citation type="submission" date="2015-07" db="EMBL/GenBank/DDBJ databases">
        <title>Fjat-14205 dsm 2895.</title>
        <authorList>
            <person name="Liu B."/>
            <person name="Wang J."/>
            <person name="Zhu Y."/>
            <person name="Liu G."/>
            <person name="Chen Q."/>
            <person name="Chen Z."/>
            <person name="Lan J."/>
            <person name="Che J."/>
            <person name="Ge C."/>
            <person name="Shi H."/>
            <person name="Pan Z."/>
            <person name="Liu X."/>
        </authorList>
    </citation>
    <scope>NUCLEOTIDE SEQUENCE [LARGE SCALE GENOMIC DNA]</scope>
    <source>
        <strain evidence="6 8">DSM 2895</strain>
    </source>
</reference>
<keyword evidence="8" id="KW-1185">Reference proteome</keyword>
<evidence type="ECO:0000256" key="1">
    <source>
        <dbReference type="ARBA" id="ARBA00007074"/>
    </source>
</evidence>
<dbReference type="Pfam" id="PF00877">
    <property type="entry name" value="NLPC_P60"/>
    <property type="match status" value="1"/>
</dbReference>
<dbReference type="AlphaFoldDB" id="A0A0D1YM04"/>
<dbReference type="RefSeq" id="WP_043063578.1">
    <property type="nucleotide sequence ID" value="NZ_BJOA01000090.1"/>
</dbReference>
<keyword evidence="4" id="KW-0788">Thiol protease</keyword>
<dbReference type="EMBL" id="FNED01000029">
    <property type="protein sequence ID" value="SDJ82162.1"/>
    <property type="molecule type" value="Genomic_DNA"/>
</dbReference>
<evidence type="ECO:0000313" key="8">
    <source>
        <dbReference type="Proteomes" id="UP000037269"/>
    </source>
</evidence>
<dbReference type="PANTHER" id="PTHR47053">
    <property type="entry name" value="MUREIN DD-ENDOPEPTIDASE MEPH-RELATED"/>
    <property type="match status" value="1"/>
</dbReference>
<keyword evidence="2" id="KW-0645">Protease</keyword>
<proteinExistence type="inferred from homology"/>
<gene>
    <name evidence="6" type="ORF">AF333_29900</name>
    <name evidence="7" type="ORF">SAMN04487909_12943</name>
</gene>
<dbReference type="EMBL" id="LGUG01000013">
    <property type="protein sequence ID" value="KON84169.1"/>
    <property type="molecule type" value="Genomic_DNA"/>
</dbReference>
<protein>
    <submittedName>
        <fullName evidence="7">NlpC/P60 family protein</fullName>
    </submittedName>
    <submittedName>
        <fullName evidence="6">Peptidase</fullName>
    </submittedName>
</protein>
<dbReference type="Gene3D" id="2.30.30.40">
    <property type="entry name" value="SH3 Domains"/>
    <property type="match status" value="2"/>
</dbReference>
<evidence type="ECO:0000313" key="9">
    <source>
        <dbReference type="Proteomes" id="UP000182836"/>
    </source>
</evidence>
<sequence>MTQVKQTGWAVATTVATVWTAPESPRTLDVHVLGNPIDIEGWIGSMSLDDKLELHDRNLVQTQALYGTPVEILEDADDWIRVAIPDQASRKESRGYPGWMPRRQVKENTEYMAALEKRRWAVVSRPKTRLYRDRYNQGIVLSFLTRLPVLAQDEEWITVATPDGPQLLWADDVTVTDGSARKDAECGFRILETGKMFLGLPYLWGGMSSFGYDCSGFAYSMHKSQGIIIPRDASDQAMYGKEIAPEDLAPGDLLFFAYEEGRGAVHHVGIYAGAGMMIHSPETISSVEIIPLRGYKYENEHCISRRYWE</sequence>
<evidence type="ECO:0000256" key="3">
    <source>
        <dbReference type="ARBA" id="ARBA00022801"/>
    </source>
</evidence>
<evidence type="ECO:0000259" key="5">
    <source>
        <dbReference type="PROSITE" id="PS51935"/>
    </source>
</evidence>
<evidence type="ECO:0000313" key="6">
    <source>
        <dbReference type="EMBL" id="KON84169.1"/>
    </source>
</evidence>
<dbReference type="InterPro" id="IPR051202">
    <property type="entry name" value="Peptidase_C40"/>
</dbReference>
<dbReference type="PATRIC" id="fig|47500.8.peg.7137"/>
<evidence type="ECO:0000313" key="7">
    <source>
        <dbReference type="EMBL" id="SDJ82162.1"/>
    </source>
</evidence>
<dbReference type="STRING" id="47500.AF333_29900"/>
<dbReference type="OrthoDB" id="9813368at2"/>
<dbReference type="InterPro" id="IPR000064">
    <property type="entry name" value="NLP_P60_dom"/>
</dbReference>
<accession>A0A0D1YM04</accession>
<organism evidence="6 8">
    <name type="scientific">Aneurinibacillus migulanus</name>
    <name type="common">Bacillus migulanus</name>
    <dbReference type="NCBI Taxonomy" id="47500"/>
    <lineage>
        <taxon>Bacteria</taxon>
        <taxon>Bacillati</taxon>
        <taxon>Bacillota</taxon>
        <taxon>Bacilli</taxon>
        <taxon>Bacillales</taxon>
        <taxon>Paenibacillaceae</taxon>
        <taxon>Aneurinibacillus group</taxon>
        <taxon>Aneurinibacillus</taxon>
    </lineage>
</organism>
<dbReference type="Gene3D" id="3.90.1720.10">
    <property type="entry name" value="endopeptidase domain like (from Nostoc punctiforme)"/>
    <property type="match status" value="1"/>
</dbReference>
<dbReference type="GO" id="GO:0006508">
    <property type="term" value="P:proteolysis"/>
    <property type="evidence" value="ECO:0007669"/>
    <property type="project" value="UniProtKB-KW"/>
</dbReference>
<dbReference type="Proteomes" id="UP000037269">
    <property type="component" value="Unassembled WGS sequence"/>
</dbReference>
<feature type="domain" description="NlpC/P60" evidence="5">
    <location>
        <begin position="184"/>
        <end position="309"/>
    </location>
</feature>
<dbReference type="Pfam" id="PF23795">
    <property type="entry name" value="SH3_YKFC_2nd"/>
    <property type="match status" value="1"/>
</dbReference>
<reference evidence="7 9" key="2">
    <citation type="submission" date="2016-10" db="EMBL/GenBank/DDBJ databases">
        <authorList>
            <person name="de Groot N.N."/>
        </authorList>
    </citation>
    <scope>NUCLEOTIDE SEQUENCE [LARGE SCALE GENOMIC DNA]</scope>
    <source>
        <strain evidence="7 9">DSM 2895</strain>
    </source>
</reference>
<dbReference type="PROSITE" id="PS51935">
    <property type="entry name" value="NLPC_P60"/>
    <property type="match status" value="1"/>
</dbReference>
<dbReference type="Proteomes" id="UP000182836">
    <property type="component" value="Unassembled WGS sequence"/>
</dbReference>
<comment type="similarity">
    <text evidence="1">Belongs to the peptidase C40 family.</text>
</comment>
<dbReference type="SUPFAM" id="SSF54001">
    <property type="entry name" value="Cysteine proteinases"/>
    <property type="match status" value="1"/>
</dbReference>
<dbReference type="GeneID" id="42309346"/>
<dbReference type="GO" id="GO:0008234">
    <property type="term" value="F:cysteine-type peptidase activity"/>
    <property type="evidence" value="ECO:0007669"/>
    <property type="project" value="UniProtKB-KW"/>
</dbReference>
<dbReference type="InterPro" id="IPR057812">
    <property type="entry name" value="SH3_YKFC_2nd"/>
</dbReference>
<dbReference type="InterPro" id="IPR038765">
    <property type="entry name" value="Papain-like_cys_pep_sf"/>
</dbReference>
<evidence type="ECO:0000256" key="4">
    <source>
        <dbReference type="ARBA" id="ARBA00022807"/>
    </source>
</evidence>
<keyword evidence="3" id="KW-0378">Hydrolase</keyword>